<organism evidence="1 2">
    <name type="scientific">Agrobacterium vitis</name>
    <name type="common">Rhizobium vitis</name>
    <dbReference type="NCBI Taxonomy" id="373"/>
    <lineage>
        <taxon>Bacteria</taxon>
        <taxon>Pseudomonadati</taxon>
        <taxon>Pseudomonadota</taxon>
        <taxon>Alphaproteobacteria</taxon>
        <taxon>Hyphomicrobiales</taxon>
        <taxon>Rhizobiaceae</taxon>
        <taxon>Rhizobium/Agrobacterium group</taxon>
        <taxon>Agrobacterium</taxon>
    </lineage>
</organism>
<dbReference type="AlphaFoldDB" id="A0A368NY56"/>
<evidence type="ECO:0000313" key="1">
    <source>
        <dbReference type="EMBL" id="KAA3531970.1"/>
    </source>
</evidence>
<dbReference type="RefSeq" id="WP_060719089.1">
    <property type="nucleotide sequence ID" value="NZ_AP023268.1"/>
</dbReference>
<proteinExistence type="predicted"/>
<dbReference type="Proteomes" id="UP000436911">
    <property type="component" value="Unassembled WGS sequence"/>
</dbReference>
<dbReference type="GeneID" id="60681830"/>
<reference evidence="1 2" key="1">
    <citation type="submission" date="2018-08" db="EMBL/GenBank/DDBJ databases">
        <title>Genome sequencing of Agrobacterium vitis strain ICMP 10754.</title>
        <authorList>
            <person name="Visnovsky S.B."/>
            <person name="Pitman A.R."/>
        </authorList>
    </citation>
    <scope>NUCLEOTIDE SEQUENCE [LARGE SCALE GENOMIC DNA]</scope>
    <source>
        <strain evidence="1 2">ICMP 10754</strain>
    </source>
</reference>
<comment type="caution">
    <text evidence="1">The sequence shown here is derived from an EMBL/GenBank/DDBJ whole genome shotgun (WGS) entry which is preliminary data.</text>
</comment>
<protein>
    <submittedName>
        <fullName evidence="1">Uncharacterized protein</fullName>
    </submittedName>
</protein>
<dbReference type="OrthoDB" id="5450176at2"/>
<accession>A0A368NY56</accession>
<evidence type="ECO:0000313" key="2">
    <source>
        <dbReference type="Proteomes" id="UP000436911"/>
    </source>
</evidence>
<sequence length="254" mass="29491">MHTLVIARYAEELEWIAQVPSNFEIFVYNKGEEITSPQVLERANHIIARPNVGRESETYLHHMMGQRQRDHHFTVFAQGDPFTHSPDFIQLLNNWTDWEKIQTLSWAWVEEKNVPPQKFLDAYRPKLRGGPRVREEYFSLYTWGPVDFIDNGALGMGTVYRLLNGGMEAYINIAAHMLRRCRMDHIADEADKHLLGTFSYGAIFAVRNDLVTAVSPDSYARLYDFATAPVVAHGYILERMWLHFFGAPFTLRRL</sequence>
<dbReference type="EMBL" id="QUSG01000001">
    <property type="protein sequence ID" value="KAA3531970.1"/>
    <property type="molecule type" value="Genomic_DNA"/>
</dbReference>
<gene>
    <name evidence="1" type="ORF">DXT89_00895</name>
</gene>
<name>A0A368NY56_AGRVI</name>